<dbReference type="Proteomes" id="UP000308600">
    <property type="component" value="Unassembled WGS sequence"/>
</dbReference>
<gene>
    <name evidence="1" type="ORF">BDN72DRAFT_583951</name>
</gene>
<sequence length="188" mass="21440">MLKSLKFHDQAASRRPFPSATFQPLCKLSQLECLHLDVPFALELSDSRFFEWGAAWSLLKDIQLGGERSSPSSSCLSPQDLAHIAGLWPHLESLCVSLDLRELSMEWLEGIRGHLSLKSLHVHGSCDQESSAILAIFVSMLFPRLQVFRFSGKTRLSFRPEVPPLDPQRQLAFHSMVRKQEREYCPRH</sequence>
<reference evidence="1 2" key="1">
    <citation type="journal article" date="2019" name="Nat. Ecol. Evol.">
        <title>Megaphylogeny resolves global patterns of mushroom evolution.</title>
        <authorList>
            <person name="Varga T."/>
            <person name="Krizsan K."/>
            <person name="Foldi C."/>
            <person name="Dima B."/>
            <person name="Sanchez-Garcia M."/>
            <person name="Sanchez-Ramirez S."/>
            <person name="Szollosi G.J."/>
            <person name="Szarkandi J.G."/>
            <person name="Papp V."/>
            <person name="Albert L."/>
            <person name="Andreopoulos W."/>
            <person name="Angelini C."/>
            <person name="Antonin V."/>
            <person name="Barry K.W."/>
            <person name="Bougher N.L."/>
            <person name="Buchanan P."/>
            <person name="Buyck B."/>
            <person name="Bense V."/>
            <person name="Catcheside P."/>
            <person name="Chovatia M."/>
            <person name="Cooper J."/>
            <person name="Damon W."/>
            <person name="Desjardin D."/>
            <person name="Finy P."/>
            <person name="Geml J."/>
            <person name="Haridas S."/>
            <person name="Hughes K."/>
            <person name="Justo A."/>
            <person name="Karasinski D."/>
            <person name="Kautmanova I."/>
            <person name="Kiss B."/>
            <person name="Kocsube S."/>
            <person name="Kotiranta H."/>
            <person name="LaButti K.M."/>
            <person name="Lechner B.E."/>
            <person name="Liimatainen K."/>
            <person name="Lipzen A."/>
            <person name="Lukacs Z."/>
            <person name="Mihaltcheva S."/>
            <person name="Morgado L.N."/>
            <person name="Niskanen T."/>
            <person name="Noordeloos M.E."/>
            <person name="Ohm R.A."/>
            <person name="Ortiz-Santana B."/>
            <person name="Ovrebo C."/>
            <person name="Racz N."/>
            <person name="Riley R."/>
            <person name="Savchenko A."/>
            <person name="Shiryaev A."/>
            <person name="Soop K."/>
            <person name="Spirin V."/>
            <person name="Szebenyi C."/>
            <person name="Tomsovsky M."/>
            <person name="Tulloss R.E."/>
            <person name="Uehling J."/>
            <person name="Grigoriev I.V."/>
            <person name="Vagvolgyi C."/>
            <person name="Papp T."/>
            <person name="Martin F.M."/>
            <person name="Miettinen O."/>
            <person name="Hibbett D.S."/>
            <person name="Nagy L.G."/>
        </authorList>
    </citation>
    <scope>NUCLEOTIDE SEQUENCE [LARGE SCALE GENOMIC DNA]</scope>
    <source>
        <strain evidence="1 2">NL-1719</strain>
    </source>
</reference>
<keyword evidence="2" id="KW-1185">Reference proteome</keyword>
<evidence type="ECO:0000313" key="2">
    <source>
        <dbReference type="Proteomes" id="UP000308600"/>
    </source>
</evidence>
<dbReference type="EMBL" id="ML208323">
    <property type="protein sequence ID" value="TFK69873.1"/>
    <property type="molecule type" value="Genomic_DNA"/>
</dbReference>
<accession>A0ACD3AVY9</accession>
<proteinExistence type="predicted"/>
<evidence type="ECO:0000313" key="1">
    <source>
        <dbReference type="EMBL" id="TFK69873.1"/>
    </source>
</evidence>
<name>A0ACD3AVY9_9AGAR</name>
<organism evidence="1 2">
    <name type="scientific">Pluteus cervinus</name>
    <dbReference type="NCBI Taxonomy" id="181527"/>
    <lineage>
        <taxon>Eukaryota</taxon>
        <taxon>Fungi</taxon>
        <taxon>Dikarya</taxon>
        <taxon>Basidiomycota</taxon>
        <taxon>Agaricomycotina</taxon>
        <taxon>Agaricomycetes</taxon>
        <taxon>Agaricomycetidae</taxon>
        <taxon>Agaricales</taxon>
        <taxon>Pluteineae</taxon>
        <taxon>Pluteaceae</taxon>
        <taxon>Pluteus</taxon>
    </lineage>
</organism>
<protein>
    <submittedName>
        <fullName evidence="1">Uncharacterized protein</fullName>
    </submittedName>
</protein>